<evidence type="ECO:0000313" key="4">
    <source>
        <dbReference type="Proteomes" id="UP000573603"/>
    </source>
</evidence>
<protein>
    <submittedName>
        <fullName evidence="3">Uncharacterized protein</fullName>
    </submittedName>
</protein>
<dbReference type="Proteomes" id="UP000573603">
    <property type="component" value="Unassembled WGS sequence"/>
</dbReference>
<keyword evidence="4" id="KW-1185">Reference proteome</keyword>
<evidence type="ECO:0000256" key="2">
    <source>
        <dbReference type="SAM" id="SignalP"/>
    </source>
</evidence>
<proteinExistence type="predicted"/>
<organism evidence="3 4">
    <name type="scientific">Fusarium anthophilum</name>
    <dbReference type="NCBI Taxonomy" id="48485"/>
    <lineage>
        <taxon>Eukaryota</taxon>
        <taxon>Fungi</taxon>
        <taxon>Dikarya</taxon>
        <taxon>Ascomycota</taxon>
        <taxon>Pezizomycotina</taxon>
        <taxon>Sordariomycetes</taxon>
        <taxon>Hypocreomycetidae</taxon>
        <taxon>Hypocreales</taxon>
        <taxon>Nectriaceae</taxon>
        <taxon>Fusarium</taxon>
        <taxon>Fusarium fujikuroi species complex</taxon>
    </lineage>
</organism>
<comment type="caution">
    <text evidence="3">The sequence shown here is derived from an EMBL/GenBank/DDBJ whole genome shotgun (WGS) entry which is preliminary data.</text>
</comment>
<feature type="signal peptide" evidence="2">
    <location>
        <begin position="1"/>
        <end position="25"/>
    </location>
</feature>
<evidence type="ECO:0000313" key="3">
    <source>
        <dbReference type="EMBL" id="KAF5243251.1"/>
    </source>
</evidence>
<keyword evidence="1" id="KW-0472">Membrane</keyword>
<keyword evidence="1" id="KW-1133">Transmembrane helix</keyword>
<evidence type="ECO:0000256" key="1">
    <source>
        <dbReference type="SAM" id="Phobius"/>
    </source>
</evidence>
<dbReference type="AlphaFoldDB" id="A0A8H4ZAV0"/>
<gene>
    <name evidence="3" type="ORF">FANTH_8260</name>
</gene>
<name>A0A8H4ZAV0_9HYPO</name>
<dbReference type="EMBL" id="JABEVY010000193">
    <property type="protein sequence ID" value="KAF5243251.1"/>
    <property type="molecule type" value="Genomic_DNA"/>
</dbReference>
<accession>A0A8H4ZAV0</accession>
<feature type="transmembrane region" description="Helical" evidence="1">
    <location>
        <begin position="500"/>
        <end position="522"/>
    </location>
</feature>
<keyword evidence="1" id="KW-0812">Transmembrane</keyword>
<reference evidence="3 4" key="1">
    <citation type="journal article" date="2020" name="BMC Genomics">
        <title>Correction to: Identification and distribution of gene clusters required for synthesis of sphingolipid metabolism inhibitors in diverse species of the filamentous fungus Fusarium.</title>
        <authorList>
            <person name="Kim H.S."/>
            <person name="Lohmar J.M."/>
            <person name="Busman M."/>
            <person name="Brown D.W."/>
            <person name="Naumann T.A."/>
            <person name="Divon H.H."/>
            <person name="Lysoe E."/>
            <person name="Uhlig S."/>
            <person name="Proctor R.H."/>
        </authorList>
    </citation>
    <scope>NUCLEOTIDE SEQUENCE [LARGE SCALE GENOMIC DNA]</scope>
    <source>
        <strain evidence="3 4">NRRL 25214</strain>
    </source>
</reference>
<sequence length="592" mass="65447">MQAATCTSMLAAILLQNGAVPLACSAAVSIIRCHNSGPWSLYKKTTTDWHYGPLSVGLLTKLLTFTTLFLQFTTTILLSEVGIHSLPVATSVPRTYYGTDPRGPSFLSQELAPKPFYQATPERYPAFAEWVSNATNTSADHGEFAPYNSPGIRDTGTVVRAFLPFKDDERRSLIGYQGYATALDTRVVCTRPIIKNVTFSSVNGYRVAGLADVKQKPSGFRRHRFDPQNQNHTMSFDCTLVAVTSANYSQTTTWPLTLCKPISEHSKQGIYSVMQPEGQEELGNSYLLLNATMANAVTGLDTSDVWTSIILKDKYIYNGTAQGRNSNSSVVIQFTLCMTAFEGQEMEVDVMRPETFSPEPLMRWNTSSASYDIREVQNQLGVGLPRNSTANRGIFDLKPRSWKWPKRPKFLNLTGGAFSTTDALEGVGDKDTYNAIANNAQYSTLAYITAYTEDPALALQAYFTTLCAICYYDRIIMFDRAGPSSQISLVQAIRPLGSTAAITVAIIAMLHILLVIVITMIFRRTGGFSRIGNAWTSVSQLLGPHTDGWIKDADTADDKAVKSWLKDRGMDETSVQINLFENRVQLIKKEKD</sequence>
<feature type="chain" id="PRO_5034103220" evidence="2">
    <location>
        <begin position="26"/>
        <end position="592"/>
    </location>
</feature>
<keyword evidence="2" id="KW-0732">Signal</keyword>